<proteinExistence type="inferred from homology"/>
<keyword evidence="6" id="KW-1133">Transmembrane helix</keyword>
<gene>
    <name evidence="8" type="primary">LOC109126880</name>
</gene>
<feature type="transmembrane region" description="Helical" evidence="6">
    <location>
        <begin position="163"/>
        <end position="187"/>
    </location>
</feature>
<dbReference type="PANTHER" id="PTHR11697">
    <property type="entry name" value="GENERAL TRANSCRIPTION FACTOR 2-RELATED ZINC FINGER PROTEIN"/>
    <property type="match status" value="1"/>
</dbReference>
<dbReference type="RefSeq" id="XP_019086318.1">
    <property type="nucleotide sequence ID" value="XM_019230773.1"/>
</dbReference>
<keyword evidence="6" id="KW-0472">Membrane</keyword>
<evidence type="ECO:0000256" key="3">
    <source>
        <dbReference type="ARBA" id="ARBA00022577"/>
    </source>
</evidence>
<keyword evidence="3" id="KW-0295">Fungicide</keyword>
<keyword evidence="6" id="KW-0812">Transmembrane</keyword>
<comment type="similarity">
    <text evidence="1">Belongs to the DEFL family.</text>
</comment>
<sequence length="235" mass="27241">MALQRKDQDILNAISLVESTKRELQKLRDGGWNSFIEKVLDFCEKHNTEILNMEEDFIDPRKPRKKINITNLHHYQVNCFYTVLDMQLQEFNDRFNKVNSELLVCTSALSPIDSFHDSDIKKLLRLAEFYPEDFSRIECISLEQQLGIYIDNRKIRETQKYNFAFLLLIICLLFTQSIASGCVFKGYCTTDDICKHLCRGHGLDPKFQLCVPYSSKGGRCCCLHYDGAPSSSEDI</sequence>
<reference evidence="8" key="2">
    <citation type="submission" date="2025-08" db="UniProtKB">
        <authorList>
            <consortium name="RefSeq"/>
        </authorList>
    </citation>
    <scope>IDENTIFICATION</scope>
    <source>
        <tissue evidence="8">Leaf</tissue>
    </source>
</reference>
<dbReference type="InterPro" id="IPR010851">
    <property type="entry name" value="DEFL"/>
</dbReference>
<organism evidence="7 8">
    <name type="scientific">Camelina sativa</name>
    <name type="common">False flax</name>
    <name type="synonym">Myagrum sativum</name>
    <dbReference type="NCBI Taxonomy" id="90675"/>
    <lineage>
        <taxon>Eukaryota</taxon>
        <taxon>Viridiplantae</taxon>
        <taxon>Streptophyta</taxon>
        <taxon>Embryophyta</taxon>
        <taxon>Tracheophyta</taxon>
        <taxon>Spermatophyta</taxon>
        <taxon>Magnoliopsida</taxon>
        <taxon>eudicotyledons</taxon>
        <taxon>Gunneridae</taxon>
        <taxon>Pentapetalae</taxon>
        <taxon>rosids</taxon>
        <taxon>malvids</taxon>
        <taxon>Brassicales</taxon>
        <taxon>Brassicaceae</taxon>
        <taxon>Camelineae</taxon>
        <taxon>Camelina</taxon>
    </lineage>
</organism>
<evidence type="ECO:0000256" key="2">
    <source>
        <dbReference type="ARBA" id="ARBA00022529"/>
    </source>
</evidence>
<evidence type="ECO:0000256" key="4">
    <source>
        <dbReference type="ARBA" id="ARBA00022821"/>
    </source>
</evidence>
<evidence type="ECO:0000256" key="6">
    <source>
        <dbReference type="SAM" id="Phobius"/>
    </source>
</evidence>
<dbReference type="InterPro" id="IPR055298">
    <property type="entry name" value="AtLOH3-like"/>
</dbReference>
<dbReference type="Proteomes" id="UP000694864">
    <property type="component" value="Chromosome 10"/>
</dbReference>
<accession>A0ABM1QHT0</accession>
<dbReference type="PANTHER" id="PTHR11697:SF230">
    <property type="entry name" value="ZINC FINGER, MYM DOMAIN CONTAINING 1"/>
    <property type="match status" value="1"/>
</dbReference>
<evidence type="ECO:0000256" key="5">
    <source>
        <dbReference type="ARBA" id="ARBA00023157"/>
    </source>
</evidence>
<evidence type="ECO:0000313" key="7">
    <source>
        <dbReference type="Proteomes" id="UP000694864"/>
    </source>
</evidence>
<protein>
    <submittedName>
        <fullName evidence="8">Uncharacterized protein LOC109126880</fullName>
    </submittedName>
</protein>
<keyword evidence="5" id="KW-1015">Disulfide bond</keyword>
<evidence type="ECO:0000256" key="1">
    <source>
        <dbReference type="ARBA" id="ARBA00006722"/>
    </source>
</evidence>
<dbReference type="Pfam" id="PF25052">
    <property type="entry name" value="AtDEF-like"/>
    <property type="match status" value="1"/>
</dbReference>
<dbReference type="GeneID" id="109126880"/>
<keyword evidence="4" id="KW-0611">Plant defense</keyword>
<keyword evidence="2" id="KW-0929">Antimicrobial</keyword>
<name>A0ABM1QHT0_CAMSA</name>
<evidence type="ECO:0000313" key="8">
    <source>
        <dbReference type="RefSeq" id="XP_019086318.1"/>
    </source>
</evidence>
<reference evidence="7" key="1">
    <citation type="journal article" date="2014" name="Nat. Commun.">
        <title>The emerging biofuel crop Camelina sativa retains a highly undifferentiated hexaploid genome structure.</title>
        <authorList>
            <person name="Kagale S."/>
            <person name="Koh C."/>
            <person name="Nixon J."/>
            <person name="Bollina V."/>
            <person name="Clarke W.E."/>
            <person name="Tuteja R."/>
            <person name="Spillane C."/>
            <person name="Robinson S.J."/>
            <person name="Links M.G."/>
            <person name="Clarke C."/>
            <person name="Higgins E.E."/>
            <person name="Huebert T."/>
            <person name="Sharpe A.G."/>
            <person name="Parkin I.A."/>
        </authorList>
    </citation>
    <scope>NUCLEOTIDE SEQUENCE [LARGE SCALE GENOMIC DNA]</scope>
    <source>
        <strain evidence="7">cv. DH55</strain>
    </source>
</reference>
<keyword evidence="7" id="KW-1185">Reference proteome</keyword>